<dbReference type="PANTHER" id="PTHR14898">
    <property type="entry name" value="ENHANCER OF POLYCOMB"/>
    <property type="match status" value="1"/>
</dbReference>
<protein>
    <submittedName>
        <fullName evidence="1">Uncharacterized protein</fullName>
    </submittedName>
</protein>
<proteinExistence type="predicted"/>
<dbReference type="InterPro" id="IPR024943">
    <property type="entry name" value="Enhancer_polycomb"/>
</dbReference>
<dbReference type="GO" id="GO:0035267">
    <property type="term" value="C:NuA4 histone acetyltransferase complex"/>
    <property type="evidence" value="ECO:0007669"/>
    <property type="project" value="InterPro"/>
</dbReference>
<dbReference type="OrthoDB" id="435275at2759"/>
<reference evidence="1 2" key="1">
    <citation type="submission" date="2011-07" db="EMBL/GenBank/DDBJ databases">
        <authorList>
            <person name="Coyne R."/>
            <person name="Brami D."/>
            <person name="Johnson J."/>
            <person name="Hostetler J."/>
            <person name="Hannick L."/>
            <person name="Clark T."/>
            <person name="Cassidy-Hanley D."/>
            <person name="Inman J."/>
        </authorList>
    </citation>
    <scope>NUCLEOTIDE SEQUENCE [LARGE SCALE GENOMIC DNA]</scope>
    <source>
        <strain evidence="1 2">G5</strain>
    </source>
</reference>
<dbReference type="AlphaFoldDB" id="G0QQH9"/>
<evidence type="ECO:0000313" key="1">
    <source>
        <dbReference type="EMBL" id="EGR32525.1"/>
    </source>
</evidence>
<gene>
    <name evidence="1" type="ORF">IMG5_079250</name>
</gene>
<keyword evidence="2" id="KW-1185">Reference proteome</keyword>
<accession>G0QQH9</accession>
<name>G0QQH9_ICHMU</name>
<dbReference type="Proteomes" id="UP000008983">
    <property type="component" value="Unassembled WGS sequence"/>
</dbReference>
<dbReference type="EMBL" id="GL983639">
    <property type="protein sequence ID" value="EGR32525.1"/>
    <property type="molecule type" value="Genomic_DNA"/>
</dbReference>
<dbReference type="eggNOG" id="ENOG502QZBT">
    <property type="taxonomic scope" value="Eukaryota"/>
</dbReference>
<evidence type="ECO:0000313" key="2">
    <source>
        <dbReference type="Proteomes" id="UP000008983"/>
    </source>
</evidence>
<dbReference type="RefSeq" id="XP_004036511.1">
    <property type="nucleotide sequence ID" value="XM_004036463.1"/>
</dbReference>
<dbReference type="GeneID" id="14908687"/>
<dbReference type="GO" id="GO:0006357">
    <property type="term" value="P:regulation of transcription by RNA polymerase II"/>
    <property type="evidence" value="ECO:0007669"/>
    <property type="project" value="InterPro"/>
</dbReference>
<dbReference type="InParanoid" id="G0QQH9"/>
<organism evidence="1 2">
    <name type="scientific">Ichthyophthirius multifiliis</name>
    <name type="common">White spot disease agent</name>
    <name type="synonym">Ich</name>
    <dbReference type="NCBI Taxonomy" id="5932"/>
    <lineage>
        <taxon>Eukaryota</taxon>
        <taxon>Sar</taxon>
        <taxon>Alveolata</taxon>
        <taxon>Ciliophora</taxon>
        <taxon>Intramacronucleata</taxon>
        <taxon>Oligohymenophorea</taxon>
        <taxon>Hymenostomatida</taxon>
        <taxon>Ophryoglenina</taxon>
        <taxon>Ichthyophthirius</taxon>
    </lineage>
</organism>
<dbReference type="STRING" id="857967.G0QQH9"/>
<sequence>MIIKRLYKDIDISQKFIQINNQQDFEKIENEKNIQGIITKQPEHIPTSTKELQKKQQPQQKIDQQSQQQIIQLKSTKNTGFFRIMGKDILPYHEIYELKDNDLIFIKDFNEKYKTNITQEYLEQLIGIFELKSGKNFVVSWIDMKDNFTQEEINKYSLNLLEKIYIYWKQARDIYGFPLLRINQRPNYNDKDPRIAFRPRVPEKMKLRKNLKQNDEESYLKLVTLKEEMNRYQLLSKQLILREKYKMQLINQTCANFLSEIYKLEKNYYFLFEEKELFTFQDLDSRKNEIDEDLNQIFKQKQDLDKEYLLNIDTKTLIELSSLKQILQKKNSELVPILSKQQSQIQTQLNGVNLQQSHSILIKNPNLSSSNQNKSTLLNIQANTQINQVTNAVLFQIRSRVGRSNIEFIDKYFEENTRYQDLANYEANYKFNVLEGNKALIQKQNENENQEKNKQENKSYSFSQLDKNKFNKQYFLNIKRKYSKYFDFENFIENESEENKNLKRNISNAIKEFERKKSFA</sequence>